<feature type="region of interest" description="Disordered" evidence="1">
    <location>
        <begin position="1"/>
        <end position="21"/>
    </location>
</feature>
<protein>
    <submittedName>
        <fullName evidence="2">Uncharacterized protein</fullName>
    </submittedName>
</protein>
<feature type="compositionally biased region" description="Basic and acidic residues" evidence="1">
    <location>
        <begin position="10"/>
        <end position="21"/>
    </location>
</feature>
<proteinExistence type="predicted"/>
<evidence type="ECO:0000256" key="1">
    <source>
        <dbReference type="SAM" id="MobiDB-lite"/>
    </source>
</evidence>
<sequence length="57" mass="6587">MCGEVLRGQFADESRRPEQHDVVRPVGRLQPAHDIPPSPVGNPWVRSTRRCRWLRLA</sequence>
<name>A0A7U9HEE1_STRLI</name>
<gene>
    <name evidence="2" type="ORF">SLI_7074</name>
</gene>
<dbReference type="EMBL" id="CM001889">
    <property type="protein sequence ID" value="EOY51778.1"/>
    <property type="molecule type" value="Genomic_DNA"/>
</dbReference>
<evidence type="ECO:0000313" key="3">
    <source>
        <dbReference type="Proteomes" id="UP000014062"/>
    </source>
</evidence>
<organism evidence="2 3">
    <name type="scientific">Streptomyces lividans 1326</name>
    <dbReference type="NCBI Taxonomy" id="1200984"/>
    <lineage>
        <taxon>Bacteria</taxon>
        <taxon>Bacillati</taxon>
        <taxon>Actinomycetota</taxon>
        <taxon>Actinomycetes</taxon>
        <taxon>Kitasatosporales</taxon>
        <taxon>Streptomycetaceae</taxon>
        <taxon>Streptomyces</taxon>
    </lineage>
</organism>
<reference evidence="3" key="1">
    <citation type="journal article" date="2013" name="Genome Biol. Evol.">
        <title>The genome sequence of Streptomyces lividans 66 reveals a novel tRNA-dependent peptide biosynthetic system within a metal-related genomic island.</title>
        <authorList>
            <person name="Cruz-Morales P."/>
            <person name="Vijgenboom E."/>
            <person name="Iruegas-Bocardo F."/>
            <person name="Girard G."/>
            <person name="Yanez-Guerra L.A."/>
            <person name="Ramos-Aboites H.E."/>
            <person name="Pernodet J.L."/>
            <person name="Anne J."/>
            <person name="van Wezel G.P."/>
            <person name="Barona-Gomez F."/>
        </authorList>
    </citation>
    <scope>NUCLEOTIDE SEQUENCE [LARGE SCALE GENOMIC DNA]</scope>
    <source>
        <strain evidence="3">1326</strain>
    </source>
</reference>
<dbReference type="Proteomes" id="UP000014062">
    <property type="component" value="Chromosome"/>
</dbReference>
<accession>A0A7U9HEE1</accession>
<dbReference type="AlphaFoldDB" id="A0A7U9HEE1"/>
<evidence type="ECO:0000313" key="2">
    <source>
        <dbReference type="EMBL" id="EOY51778.1"/>
    </source>
</evidence>